<dbReference type="OrthoDB" id="9803192at2"/>
<dbReference type="PROSITE" id="PS00198">
    <property type="entry name" value="4FE4S_FER_1"/>
    <property type="match status" value="2"/>
</dbReference>
<dbReference type="EMBL" id="FAOP01000002">
    <property type="protein sequence ID" value="CUU01855.1"/>
    <property type="molecule type" value="Genomic_DNA"/>
</dbReference>
<dbReference type="InterPro" id="IPR009051">
    <property type="entry name" value="Helical_ferredxn"/>
</dbReference>
<dbReference type="SUPFAM" id="SSF46548">
    <property type="entry name" value="alpha-helical ferredoxin"/>
    <property type="match status" value="1"/>
</dbReference>
<gene>
    <name evidence="5" type="ORF">JGI4_00383</name>
</gene>
<feature type="domain" description="4Fe-4S ferredoxin-type" evidence="4">
    <location>
        <begin position="601"/>
        <end position="630"/>
    </location>
</feature>
<evidence type="ECO:0000313" key="5">
    <source>
        <dbReference type="EMBL" id="CUU01855.1"/>
    </source>
</evidence>
<evidence type="ECO:0000313" key="6">
    <source>
        <dbReference type="Proteomes" id="UP000182011"/>
    </source>
</evidence>
<dbReference type="PANTHER" id="PTHR42783:SF3">
    <property type="entry name" value="GLUTAMATE SYNTHASE [NADPH] SMALL CHAIN-RELATED"/>
    <property type="match status" value="1"/>
</dbReference>
<accession>A0A0P1M5N0</accession>
<dbReference type="Gene3D" id="3.50.50.60">
    <property type="entry name" value="FAD/NAD(P)-binding domain"/>
    <property type="match status" value="2"/>
</dbReference>
<evidence type="ECO:0000256" key="3">
    <source>
        <dbReference type="ARBA" id="ARBA00023014"/>
    </source>
</evidence>
<dbReference type="Proteomes" id="UP000182011">
    <property type="component" value="Unassembled WGS sequence"/>
</dbReference>
<evidence type="ECO:0000256" key="1">
    <source>
        <dbReference type="ARBA" id="ARBA00022723"/>
    </source>
</evidence>
<organism evidence="5 6">
    <name type="scientific">Candidatus Kryptonium thompsonii</name>
    <dbReference type="NCBI Taxonomy" id="1633631"/>
    <lineage>
        <taxon>Bacteria</taxon>
        <taxon>Pseudomonadati</taxon>
        <taxon>Candidatus Kryptoniota</taxon>
        <taxon>Candidatus Kryptonium</taxon>
    </lineage>
</organism>
<dbReference type="GO" id="GO:0046872">
    <property type="term" value="F:metal ion binding"/>
    <property type="evidence" value="ECO:0007669"/>
    <property type="project" value="UniProtKB-KW"/>
</dbReference>
<accession>A0A0S4MV82</accession>
<dbReference type="SUPFAM" id="SSF51971">
    <property type="entry name" value="Nucleotide-binding domain"/>
    <property type="match status" value="1"/>
</dbReference>
<dbReference type="STRING" id="1633631.GCA_001442925_00385"/>
<evidence type="ECO:0000259" key="4">
    <source>
        <dbReference type="PROSITE" id="PS51379"/>
    </source>
</evidence>
<evidence type="ECO:0000256" key="2">
    <source>
        <dbReference type="ARBA" id="ARBA00023004"/>
    </source>
</evidence>
<protein>
    <submittedName>
        <fullName evidence="5">NADPH-dependent glutamate synthase beta chain</fullName>
    </submittedName>
</protein>
<accession>A0A0P1LSP7</accession>
<dbReference type="Gene3D" id="1.10.1060.10">
    <property type="entry name" value="Alpha-helical ferredoxin"/>
    <property type="match status" value="1"/>
</dbReference>
<dbReference type="Pfam" id="PF12838">
    <property type="entry name" value="Fer4_7"/>
    <property type="match status" value="1"/>
</dbReference>
<accession>A0A0N7MRX5</accession>
<dbReference type="InterPro" id="IPR036188">
    <property type="entry name" value="FAD/NAD-bd_sf"/>
</dbReference>
<name>A0A0P1LSP7_9BACT</name>
<dbReference type="PANTHER" id="PTHR42783">
    <property type="entry name" value="GLUTAMATE SYNTHASE [NADPH] SMALL CHAIN"/>
    <property type="match status" value="1"/>
</dbReference>
<dbReference type="InterPro" id="IPR017900">
    <property type="entry name" value="4Fe4S_Fe_S_CS"/>
</dbReference>
<dbReference type="PROSITE" id="PS51379">
    <property type="entry name" value="4FE4S_FER_2"/>
    <property type="match status" value="2"/>
</dbReference>
<dbReference type="InterPro" id="IPR017896">
    <property type="entry name" value="4Fe4S_Fe-S-bd"/>
</dbReference>
<keyword evidence="3" id="KW-0411">Iron-sulfur</keyword>
<keyword evidence="2" id="KW-0408">Iron</keyword>
<dbReference type="InterPro" id="IPR028261">
    <property type="entry name" value="DPD_II"/>
</dbReference>
<proteinExistence type="predicted"/>
<dbReference type="GO" id="GO:0016491">
    <property type="term" value="F:oxidoreductase activity"/>
    <property type="evidence" value="ECO:0007669"/>
    <property type="project" value="InterPro"/>
</dbReference>
<dbReference type="PRINTS" id="PR00419">
    <property type="entry name" value="ADXRDTASE"/>
</dbReference>
<dbReference type="RefSeq" id="WP_075426727.1">
    <property type="nucleotide sequence ID" value="NZ_CZVJ01000039.1"/>
</dbReference>
<feature type="domain" description="4Fe-4S ferredoxin-type" evidence="4">
    <location>
        <begin position="546"/>
        <end position="575"/>
    </location>
</feature>
<dbReference type="Gene3D" id="3.30.70.3270">
    <property type="match status" value="1"/>
</dbReference>
<dbReference type="AlphaFoldDB" id="A0A0P1LSP7"/>
<sequence>MGYKVFLPDLLHWQKQVKCQAACPIHTDAGRYVQLIAEGKYKEAYFVARSPNPFASVCGRVCAAPCEDFCRRGSIDKPVTIRALKRFLTEKYGVESLYPNTQDEIFESDFDAQDNKLFWHLPTLTKVRKVDVRDKKVAIIGAGPAGLSCAHDLAVIGYQVTIFEASNVLGGMMRHGIPEFRLSRGIIEKEINKILGLGVEIRTLTPLTKNFGIKELKEEFDAIFIAVGTQEGREMNVEGANLDGIIKAIDFLVNVNNGYRVELGEKVVVIGGGFVAFDAARTALRMAVEMEEKEKLGNGSTYTIVMDAARTARRAGVLEIHIASLESFEEMPVLRTAQGKEEFEEAVKEGIIFHPQRGVKRFIGENGKVKGIEFIGVKRTYDEDGRFNPIFDESISEYMEADTVILAIGQRPNLNFIKPEDGIELTAAGTIKVDRETLATSVPGVFAGGDVAFGPRNLIDAIANGKQAAISIDNYLRGLKTKKVFNLSIEKIRKQDYSTYVGYEITPRKAPDVIPIDRRTGVAEVEMNYTEERAVEQAKRCLLCHIQTIYDAEKCVLCGACVDVCPEYCLKLVPIEEIELEDEVKEKLLQHYQFTDDVPLSAMIKDDEKCIRCGLCAIICPTDAMTMERMYYVEQEIVED</sequence>
<dbReference type="InterPro" id="IPR023753">
    <property type="entry name" value="FAD/NAD-binding_dom"/>
</dbReference>
<keyword evidence="1" id="KW-0479">Metal-binding</keyword>
<dbReference type="Pfam" id="PF14691">
    <property type="entry name" value="Fer4_20"/>
    <property type="match status" value="1"/>
</dbReference>
<reference evidence="6" key="1">
    <citation type="submission" date="2015-11" db="EMBL/GenBank/DDBJ databases">
        <authorList>
            <person name="Varghese N."/>
        </authorList>
    </citation>
    <scope>NUCLEOTIDE SEQUENCE [LARGE SCALE GENOMIC DNA]</scope>
</reference>
<dbReference type="GO" id="GO:0051536">
    <property type="term" value="F:iron-sulfur cluster binding"/>
    <property type="evidence" value="ECO:0007669"/>
    <property type="project" value="UniProtKB-KW"/>
</dbReference>
<dbReference type="SUPFAM" id="SSF54862">
    <property type="entry name" value="4Fe-4S ferredoxins"/>
    <property type="match status" value="1"/>
</dbReference>
<dbReference type="Pfam" id="PF07992">
    <property type="entry name" value="Pyr_redox_2"/>
    <property type="match status" value="1"/>
</dbReference>
<accession>A0A0P1P5L1</accession>
<accession>A0A0P1MFW4</accession>